<proteinExistence type="predicted"/>
<gene>
    <name evidence="1" type="ORF">CHS0354_031710</name>
</gene>
<sequence length="64" mass="7305">MVTLPLRKKIPIVFCLYFEDTLSDFLNFEDTLSNIRAPLYVCVINVVHQDIDVINGHLLLVSNA</sequence>
<comment type="caution">
    <text evidence="1">The sequence shown here is derived from an EMBL/GenBank/DDBJ whole genome shotgun (WGS) entry which is preliminary data.</text>
</comment>
<organism evidence="1 2">
    <name type="scientific">Potamilus streckersoni</name>
    <dbReference type="NCBI Taxonomy" id="2493646"/>
    <lineage>
        <taxon>Eukaryota</taxon>
        <taxon>Metazoa</taxon>
        <taxon>Spiralia</taxon>
        <taxon>Lophotrochozoa</taxon>
        <taxon>Mollusca</taxon>
        <taxon>Bivalvia</taxon>
        <taxon>Autobranchia</taxon>
        <taxon>Heteroconchia</taxon>
        <taxon>Palaeoheterodonta</taxon>
        <taxon>Unionida</taxon>
        <taxon>Unionoidea</taxon>
        <taxon>Unionidae</taxon>
        <taxon>Ambleminae</taxon>
        <taxon>Lampsilini</taxon>
        <taxon>Potamilus</taxon>
    </lineage>
</organism>
<dbReference type="Proteomes" id="UP001195483">
    <property type="component" value="Unassembled WGS sequence"/>
</dbReference>
<protein>
    <submittedName>
        <fullName evidence="1">Uncharacterized protein</fullName>
    </submittedName>
</protein>
<evidence type="ECO:0000313" key="1">
    <source>
        <dbReference type="EMBL" id="KAK3607212.1"/>
    </source>
</evidence>
<keyword evidence="2" id="KW-1185">Reference proteome</keyword>
<dbReference type="AlphaFoldDB" id="A0AAE0TB56"/>
<evidence type="ECO:0000313" key="2">
    <source>
        <dbReference type="Proteomes" id="UP001195483"/>
    </source>
</evidence>
<reference evidence="1" key="2">
    <citation type="journal article" date="2021" name="Genome Biol. Evol.">
        <title>Developing a high-quality reference genome for a parasitic bivalve with doubly uniparental inheritance (Bivalvia: Unionida).</title>
        <authorList>
            <person name="Smith C.H."/>
        </authorList>
    </citation>
    <scope>NUCLEOTIDE SEQUENCE</scope>
    <source>
        <strain evidence="1">CHS0354</strain>
        <tissue evidence="1">Mantle</tissue>
    </source>
</reference>
<accession>A0AAE0TB56</accession>
<reference evidence="1" key="1">
    <citation type="journal article" date="2021" name="Genome Biol. Evol.">
        <title>A High-Quality Reference Genome for a Parasitic Bivalve with Doubly Uniparental Inheritance (Bivalvia: Unionida).</title>
        <authorList>
            <person name="Smith C.H."/>
        </authorList>
    </citation>
    <scope>NUCLEOTIDE SEQUENCE</scope>
    <source>
        <strain evidence="1">CHS0354</strain>
    </source>
</reference>
<name>A0AAE0TB56_9BIVA</name>
<dbReference type="EMBL" id="JAEAOA010001893">
    <property type="protein sequence ID" value="KAK3607212.1"/>
    <property type="molecule type" value="Genomic_DNA"/>
</dbReference>
<reference evidence="1" key="3">
    <citation type="submission" date="2023-05" db="EMBL/GenBank/DDBJ databases">
        <authorList>
            <person name="Smith C.H."/>
        </authorList>
    </citation>
    <scope>NUCLEOTIDE SEQUENCE</scope>
    <source>
        <strain evidence="1">CHS0354</strain>
        <tissue evidence="1">Mantle</tissue>
    </source>
</reference>